<comment type="similarity">
    <text evidence="8">Belongs to the sulfate adenylyltransferase family.</text>
</comment>
<evidence type="ECO:0000259" key="10">
    <source>
        <dbReference type="Pfam" id="PF01747"/>
    </source>
</evidence>
<keyword evidence="5" id="KW-0547">Nucleotide-binding</keyword>
<dbReference type="SUPFAM" id="SSF88697">
    <property type="entry name" value="PUA domain-like"/>
    <property type="match status" value="1"/>
</dbReference>
<comment type="pathway">
    <text evidence="1">Sulfur metabolism; hydrogen sulfide biosynthesis; sulfite from sulfate: step 1/3.</text>
</comment>
<dbReference type="InterPro" id="IPR015947">
    <property type="entry name" value="PUA-like_sf"/>
</dbReference>
<dbReference type="NCBIfam" id="TIGR00339">
    <property type="entry name" value="sopT"/>
    <property type="match status" value="1"/>
</dbReference>
<evidence type="ECO:0000256" key="5">
    <source>
        <dbReference type="ARBA" id="ARBA00022741"/>
    </source>
</evidence>
<dbReference type="Gene3D" id="3.10.400.10">
    <property type="entry name" value="Sulfate adenylyltransferase"/>
    <property type="match status" value="1"/>
</dbReference>
<feature type="domain" description="Sulphate adenylyltransferase catalytic" evidence="10">
    <location>
        <begin position="173"/>
        <end position="383"/>
    </location>
</feature>
<evidence type="ECO:0000256" key="8">
    <source>
        <dbReference type="ARBA" id="ARBA00037980"/>
    </source>
</evidence>
<gene>
    <name evidence="12" type="ORF">GBAR_LOCUS27305</name>
</gene>
<dbReference type="InterPro" id="IPR025980">
    <property type="entry name" value="ATP-Sase_PUA-like_dom"/>
</dbReference>
<sequence>MTTHVDNSLSPHGGTLVERVRPLTGIRDVAGLPTIEVREQIVHECVNIAYGFFSPLTGFMGSADVAAVSATMRLASGYVWPIPIVLDVAQAELENAGVSVGDTVLLTHLGNPLATLDVSEIFAVDLTEMARQVYTTTDPDHPGVQRTLGYADRFVAGDITLVCEPVISPPFDRFWRTPVQLRAELAAAGWQRAVAHQTRNVPHSGHEYLMKGAFMEARADGVLVSAVIGEKKEGDYIDEAIVLAHENLRTHGFFRYGIHRTTALLWDMRYAGPREAVFHALVRKNLGCTHHMFGRDHAGVGDYYGRYAAHEIFDELPDLGIRSVLTLEWWYCPTCGGVAYEGICGHPDTKQDLAGRLIRSIISGGTEPAPQTLRAETLALVRQCAEEYGFGSPFVTEQYLTERTPVLTVPAAA</sequence>
<evidence type="ECO:0000256" key="3">
    <source>
        <dbReference type="ARBA" id="ARBA00022679"/>
    </source>
</evidence>
<dbReference type="PANTHER" id="PTHR43509:SF1">
    <property type="entry name" value="SULFATE ADENYLYLTRANSFERASE"/>
    <property type="match status" value="1"/>
</dbReference>
<comment type="caution">
    <text evidence="12">The sequence shown here is derived from an EMBL/GenBank/DDBJ whole genome shotgun (WGS) entry which is preliminary data.</text>
</comment>
<dbReference type="SUPFAM" id="SSF52374">
    <property type="entry name" value="Nucleotidylyl transferase"/>
    <property type="match status" value="1"/>
</dbReference>
<evidence type="ECO:0000256" key="6">
    <source>
        <dbReference type="ARBA" id="ARBA00022840"/>
    </source>
</evidence>
<dbReference type="InterPro" id="IPR014729">
    <property type="entry name" value="Rossmann-like_a/b/a_fold"/>
</dbReference>
<reference evidence="12" key="1">
    <citation type="submission" date="2023-03" db="EMBL/GenBank/DDBJ databases">
        <authorList>
            <person name="Steffen K."/>
            <person name="Cardenas P."/>
        </authorList>
    </citation>
    <scope>NUCLEOTIDE SEQUENCE</scope>
</reference>
<dbReference type="GO" id="GO:0000103">
    <property type="term" value="P:sulfate assimilation"/>
    <property type="evidence" value="ECO:0007669"/>
    <property type="project" value="InterPro"/>
</dbReference>
<dbReference type="Pfam" id="PF01747">
    <property type="entry name" value="ATP-sulfurylase"/>
    <property type="match status" value="1"/>
</dbReference>
<evidence type="ECO:0000313" key="13">
    <source>
        <dbReference type="Proteomes" id="UP001174909"/>
    </source>
</evidence>
<dbReference type="Gene3D" id="3.40.50.620">
    <property type="entry name" value="HUPs"/>
    <property type="match status" value="1"/>
</dbReference>
<keyword evidence="4 12" id="KW-0548">Nucleotidyltransferase</keyword>
<keyword evidence="6" id="KW-0067">ATP-binding</keyword>
<accession>A0AA35XG49</accession>
<feature type="domain" description="ATP-sulfurylase PUA-like" evidence="11">
    <location>
        <begin position="10"/>
        <end position="162"/>
    </location>
</feature>
<name>A0AA35XG49_GEOBA</name>
<dbReference type="Pfam" id="PF14306">
    <property type="entry name" value="PUA_2"/>
    <property type="match status" value="1"/>
</dbReference>
<evidence type="ECO:0000256" key="4">
    <source>
        <dbReference type="ARBA" id="ARBA00022695"/>
    </source>
</evidence>
<dbReference type="PANTHER" id="PTHR43509">
    <property type="match status" value="1"/>
</dbReference>
<proteinExistence type="inferred from homology"/>
<evidence type="ECO:0000256" key="1">
    <source>
        <dbReference type="ARBA" id="ARBA00005048"/>
    </source>
</evidence>
<dbReference type="InterPro" id="IPR024951">
    <property type="entry name" value="Sulfurylase_cat_dom"/>
</dbReference>
<evidence type="ECO:0000259" key="11">
    <source>
        <dbReference type="Pfam" id="PF14306"/>
    </source>
</evidence>
<dbReference type="Proteomes" id="UP001174909">
    <property type="component" value="Unassembled WGS sequence"/>
</dbReference>
<dbReference type="NCBIfam" id="NF003166">
    <property type="entry name" value="PRK04149.1"/>
    <property type="match status" value="1"/>
</dbReference>
<evidence type="ECO:0000313" key="12">
    <source>
        <dbReference type="EMBL" id="CAI8049587.1"/>
    </source>
</evidence>
<dbReference type="AlphaFoldDB" id="A0AA35XG49"/>
<dbReference type="EMBL" id="CASHTH010003804">
    <property type="protein sequence ID" value="CAI8049587.1"/>
    <property type="molecule type" value="Genomic_DNA"/>
</dbReference>
<evidence type="ECO:0000256" key="7">
    <source>
        <dbReference type="ARBA" id="ARBA00031812"/>
    </source>
</evidence>
<protein>
    <recommendedName>
        <fullName evidence="2">sulfate adenylyltransferase</fullName>
        <ecNumber evidence="2">2.7.7.4</ecNumber>
    </recommendedName>
    <alternativeName>
        <fullName evidence="9">ATP-sulfurylase</fullName>
    </alternativeName>
    <alternativeName>
        <fullName evidence="7">Sulfate adenylate transferase</fullName>
    </alternativeName>
</protein>
<evidence type="ECO:0000256" key="2">
    <source>
        <dbReference type="ARBA" id="ARBA00012391"/>
    </source>
</evidence>
<dbReference type="EC" id="2.7.7.4" evidence="2"/>
<organism evidence="12 13">
    <name type="scientific">Geodia barretti</name>
    <name type="common">Barrett's horny sponge</name>
    <dbReference type="NCBI Taxonomy" id="519541"/>
    <lineage>
        <taxon>Eukaryota</taxon>
        <taxon>Metazoa</taxon>
        <taxon>Porifera</taxon>
        <taxon>Demospongiae</taxon>
        <taxon>Heteroscleromorpha</taxon>
        <taxon>Tetractinellida</taxon>
        <taxon>Astrophorina</taxon>
        <taxon>Geodiidae</taxon>
        <taxon>Geodia</taxon>
    </lineage>
</organism>
<dbReference type="InterPro" id="IPR002650">
    <property type="entry name" value="Sulphate_adenylyltransferase"/>
</dbReference>
<dbReference type="CDD" id="cd00517">
    <property type="entry name" value="ATPS"/>
    <property type="match status" value="1"/>
</dbReference>
<keyword evidence="3" id="KW-0808">Transferase</keyword>
<dbReference type="GO" id="GO:0004781">
    <property type="term" value="F:sulfate adenylyltransferase (ATP) activity"/>
    <property type="evidence" value="ECO:0007669"/>
    <property type="project" value="UniProtKB-EC"/>
</dbReference>
<evidence type="ECO:0000256" key="9">
    <source>
        <dbReference type="ARBA" id="ARBA00041598"/>
    </source>
</evidence>
<dbReference type="GO" id="GO:0005524">
    <property type="term" value="F:ATP binding"/>
    <property type="evidence" value="ECO:0007669"/>
    <property type="project" value="UniProtKB-KW"/>
</dbReference>
<keyword evidence="13" id="KW-1185">Reference proteome</keyword>